<accession>A0A7X1FRF4</accession>
<dbReference type="SUPFAM" id="SSF141371">
    <property type="entry name" value="PilZ domain-like"/>
    <property type="match status" value="1"/>
</dbReference>
<protein>
    <submittedName>
        <fullName evidence="2">PilZ domain-containing protein</fullName>
    </submittedName>
</protein>
<evidence type="ECO:0000313" key="3">
    <source>
        <dbReference type="Proteomes" id="UP000566813"/>
    </source>
</evidence>
<dbReference type="RefSeq" id="WP_185663873.1">
    <property type="nucleotide sequence ID" value="NZ_JACLAW010000006.1"/>
</dbReference>
<dbReference type="Proteomes" id="UP000566813">
    <property type="component" value="Unassembled WGS sequence"/>
</dbReference>
<name>A0A7X1FRF4_9SPHN</name>
<dbReference type="EMBL" id="JACLAW010000006">
    <property type="protein sequence ID" value="MBC2665600.1"/>
    <property type="molecule type" value="Genomic_DNA"/>
</dbReference>
<evidence type="ECO:0000259" key="1">
    <source>
        <dbReference type="Pfam" id="PF07238"/>
    </source>
</evidence>
<dbReference type="GO" id="GO:0035438">
    <property type="term" value="F:cyclic-di-GMP binding"/>
    <property type="evidence" value="ECO:0007669"/>
    <property type="project" value="InterPro"/>
</dbReference>
<comment type="caution">
    <text evidence="2">The sequence shown here is derived from an EMBL/GenBank/DDBJ whole genome shotgun (WGS) entry which is preliminary data.</text>
</comment>
<evidence type="ECO:0000313" key="2">
    <source>
        <dbReference type="EMBL" id="MBC2665600.1"/>
    </source>
</evidence>
<dbReference type="InterPro" id="IPR009875">
    <property type="entry name" value="PilZ_domain"/>
</dbReference>
<feature type="domain" description="PilZ" evidence="1">
    <location>
        <begin position="18"/>
        <end position="95"/>
    </location>
</feature>
<gene>
    <name evidence="2" type="ORF">H7F51_08695</name>
</gene>
<sequence length="102" mass="11230">MLVHSAVSWPANSPLLMAKVRSGGVELTGVEVLDLSLAGCMLEWRGWTLREEQRVLISFPTLANLPASVLWSEKDRVGLLFNNPLHEAVYDHLVRGYSLSGG</sequence>
<keyword evidence="3" id="KW-1185">Reference proteome</keyword>
<dbReference type="Pfam" id="PF07238">
    <property type="entry name" value="PilZ"/>
    <property type="match status" value="1"/>
</dbReference>
<organism evidence="2 3">
    <name type="scientific">Novosphingobium flavum</name>
    <dbReference type="NCBI Taxonomy" id="1778672"/>
    <lineage>
        <taxon>Bacteria</taxon>
        <taxon>Pseudomonadati</taxon>
        <taxon>Pseudomonadota</taxon>
        <taxon>Alphaproteobacteria</taxon>
        <taxon>Sphingomonadales</taxon>
        <taxon>Sphingomonadaceae</taxon>
        <taxon>Novosphingobium</taxon>
    </lineage>
</organism>
<reference evidence="2 3" key="1">
    <citation type="submission" date="2020-08" db="EMBL/GenBank/DDBJ databases">
        <title>The genome sequence of type strain Novosphingobium flavum NBRC 111647.</title>
        <authorList>
            <person name="Liu Y."/>
        </authorList>
    </citation>
    <scope>NUCLEOTIDE SEQUENCE [LARGE SCALE GENOMIC DNA]</scope>
    <source>
        <strain evidence="2 3">NBRC 111647</strain>
    </source>
</reference>
<dbReference type="AlphaFoldDB" id="A0A7X1FRF4"/>
<proteinExistence type="predicted"/>